<evidence type="ECO:0000313" key="18">
    <source>
        <dbReference type="Proteomes" id="UP000035100"/>
    </source>
</evidence>
<dbReference type="SUPFAM" id="SSF47226">
    <property type="entry name" value="Histidine-containing phosphotransfer domain, HPT domain"/>
    <property type="match status" value="1"/>
</dbReference>
<dbReference type="AlphaFoldDB" id="A0A0D0P747"/>
<feature type="domain" description="HPt" evidence="16">
    <location>
        <begin position="1"/>
        <end position="102"/>
    </location>
</feature>
<evidence type="ECO:0000256" key="13">
    <source>
        <dbReference type="SAM" id="MobiDB-lite"/>
    </source>
</evidence>
<sequence>MSDSLRDMFFAECEDLLEALSEGLAAMSDGTHDAETVNAIFRAVHSIKGAAGAFALEDIVSFAHQYETVLDLIRSGQLDPDAEVMRAILRSSDVLADLVDAAQNDRTDRPDAMAPLLEQLTRLADAAPAPIATQPPEPEAVFAPMAAMPLTLAPIVGAESRFRIRFRPERALFDNGHDPLRLLRALSALGELTVDCDLSAIPPLGSFDPEESFLAWDMTLTGDIAEGEIRGVFSFVDGLCTLSVEREDDEAPQSTVPNSPLPQPAATPPGEAETPLVNADPPPDPGGERQPVRAGGAAAANAGPARPTLRVDPERVDRLINTVGELIINQAVIGQKIAALGAEPNSEVMSDLDDYRHLARDIQEGVMAIRAQPVKPLFQRMGRIIREAAEAVGKEVVLETEGEMTEVDKTVVERLADPLTHMVRNAVDHGIEPAALRTERGKPAEGTVRLIAAHRSGHVHIAIADDGGGLDRERILGKAVEKGLVSPEAKLTESEIDNLLFLPGFSTASSITNLSGRGVGMDVVKTAITSLGGRVSISSRPGHGSTFSITLPLTLAVLDGMVVTVGDQTMVLPLYSILETIRPQARNVTPLGRGGHVLSIRGAYVPIVSLAHVLGLASEPFDPTRSIFVLIRADGSQPVALAVEAISDQRQVVIKSLEGNYGRIPGISAATILGDGKIALIVDTDTVVAIAAQTPAVQTIRDKEPDHEQLAALG</sequence>
<proteinExistence type="predicted"/>
<dbReference type="Gene3D" id="2.30.30.40">
    <property type="entry name" value="SH3 Domains"/>
    <property type="match status" value="1"/>
</dbReference>
<dbReference type="PRINTS" id="PR00344">
    <property type="entry name" value="BCTRLSENSOR"/>
</dbReference>
<dbReference type="PROSITE" id="PS50109">
    <property type="entry name" value="HIS_KIN"/>
    <property type="match status" value="1"/>
</dbReference>
<dbReference type="PANTHER" id="PTHR43395">
    <property type="entry name" value="SENSOR HISTIDINE KINASE CHEA"/>
    <property type="match status" value="1"/>
</dbReference>
<protein>
    <recommendedName>
        <fullName evidence="3">Chemotaxis protein CheA</fullName>
        <ecNumber evidence="2">2.7.13.3</ecNumber>
    </recommendedName>
</protein>
<dbReference type="eggNOG" id="COG0643">
    <property type="taxonomic scope" value="Bacteria"/>
</dbReference>
<keyword evidence="7" id="KW-0547">Nucleotide-binding</keyword>
<comment type="function">
    <text evidence="11">Involved in the transmission of sensory signals from the chemoreceptors to the flagellar motors. CheA is autophosphorylated; it can transfer its phosphate group to either CheB or CheY.</text>
</comment>
<dbReference type="InterPro" id="IPR036641">
    <property type="entry name" value="HPT_dom_sf"/>
</dbReference>
<evidence type="ECO:0000256" key="7">
    <source>
        <dbReference type="ARBA" id="ARBA00022741"/>
    </source>
</evidence>
<feature type="domain" description="CheW-like" evidence="15">
    <location>
        <begin position="557"/>
        <end position="693"/>
    </location>
</feature>
<dbReference type="InterPro" id="IPR002545">
    <property type="entry name" value="CheW-lke_dom"/>
</dbReference>
<dbReference type="STRING" id="1123501.Wenmar_03828"/>
<dbReference type="CDD" id="cd00731">
    <property type="entry name" value="CheA_reg"/>
    <property type="match status" value="1"/>
</dbReference>
<dbReference type="SMART" id="SM00387">
    <property type="entry name" value="HATPase_c"/>
    <property type="match status" value="1"/>
</dbReference>
<dbReference type="SUPFAM" id="SSF50341">
    <property type="entry name" value="CheW-like"/>
    <property type="match status" value="1"/>
</dbReference>
<accession>A0A0D0P747</accession>
<dbReference type="InterPro" id="IPR036061">
    <property type="entry name" value="CheW-like_dom_sf"/>
</dbReference>
<evidence type="ECO:0000256" key="8">
    <source>
        <dbReference type="ARBA" id="ARBA00022777"/>
    </source>
</evidence>
<dbReference type="SUPFAM" id="SSF55874">
    <property type="entry name" value="ATPase domain of HSP90 chaperone/DNA topoisomerase II/histidine kinase"/>
    <property type="match status" value="1"/>
</dbReference>
<dbReference type="RefSeq" id="WP_018301627.1">
    <property type="nucleotide sequence ID" value="NZ_KB902278.1"/>
</dbReference>
<dbReference type="InterPro" id="IPR037006">
    <property type="entry name" value="CheA-like_homodim_sf"/>
</dbReference>
<feature type="region of interest" description="Disordered" evidence="13">
    <location>
        <begin position="246"/>
        <end position="310"/>
    </location>
</feature>
<dbReference type="CDD" id="cd00088">
    <property type="entry name" value="HPT"/>
    <property type="match status" value="1"/>
</dbReference>
<evidence type="ECO:0000256" key="11">
    <source>
        <dbReference type="ARBA" id="ARBA00035100"/>
    </source>
</evidence>
<dbReference type="InterPro" id="IPR003594">
    <property type="entry name" value="HATPase_dom"/>
</dbReference>
<dbReference type="InterPro" id="IPR004105">
    <property type="entry name" value="CheA-like_dim"/>
</dbReference>
<keyword evidence="8 17" id="KW-0418">Kinase</keyword>
<comment type="catalytic activity">
    <reaction evidence="1">
        <text>ATP + protein L-histidine = ADP + protein N-phospho-L-histidine.</text>
        <dbReference type="EC" id="2.7.13.3"/>
    </reaction>
</comment>
<dbReference type="FunFam" id="3.30.565.10:FF:000016">
    <property type="entry name" value="Chemotaxis protein CheA, putative"/>
    <property type="match status" value="1"/>
</dbReference>
<dbReference type="InterPro" id="IPR005467">
    <property type="entry name" value="His_kinase_dom"/>
</dbReference>
<dbReference type="OrthoDB" id="9803176at2"/>
<evidence type="ECO:0000256" key="2">
    <source>
        <dbReference type="ARBA" id="ARBA00012438"/>
    </source>
</evidence>
<dbReference type="EC" id="2.7.13.3" evidence="2"/>
<gene>
    <name evidence="17" type="ORF">Wenmar_03828</name>
</gene>
<evidence type="ECO:0000259" key="14">
    <source>
        <dbReference type="PROSITE" id="PS50109"/>
    </source>
</evidence>
<dbReference type="InterPro" id="IPR004358">
    <property type="entry name" value="Sig_transdc_His_kin-like_C"/>
</dbReference>
<dbReference type="CDD" id="cd16916">
    <property type="entry name" value="HATPase_CheA-like"/>
    <property type="match status" value="1"/>
</dbReference>
<evidence type="ECO:0000256" key="1">
    <source>
        <dbReference type="ARBA" id="ARBA00000085"/>
    </source>
</evidence>
<dbReference type="GO" id="GO:0005737">
    <property type="term" value="C:cytoplasm"/>
    <property type="evidence" value="ECO:0007669"/>
    <property type="project" value="InterPro"/>
</dbReference>
<dbReference type="Pfam" id="PF02895">
    <property type="entry name" value="H-kinase_dim"/>
    <property type="match status" value="1"/>
</dbReference>
<dbReference type="InterPro" id="IPR036097">
    <property type="entry name" value="HisK_dim/P_sf"/>
</dbReference>
<keyword evidence="9" id="KW-0067">ATP-binding</keyword>
<dbReference type="Pfam" id="PF01584">
    <property type="entry name" value="CheW"/>
    <property type="match status" value="1"/>
</dbReference>
<reference evidence="17 18" key="1">
    <citation type="submission" date="2013-01" db="EMBL/GenBank/DDBJ databases">
        <authorList>
            <person name="Fiebig A."/>
            <person name="Goeker M."/>
            <person name="Klenk H.-P.P."/>
        </authorList>
    </citation>
    <scope>NUCLEOTIDE SEQUENCE [LARGE SCALE GENOMIC DNA]</scope>
    <source>
        <strain evidence="17 18">DSM 24838</strain>
    </source>
</reference>
<dbReference type="GO" id="GO:0005524">
    <property type="term" value="F:ATP binding"/>
    <property type="evidence" value="ECO:0007669"/>
    <property type="project" value="UniProtKB-KW"/>
</dbReference>
<dbReference type="GO" id="GO:0006935">
    <property type="term" value="P:chemotaxis"/>
    <property type="evidence" value="ECO:0007669"/>
    <property type="project" value="UniProtKB-KW"/>
</dbReference>
<evidence type="ECO:0000256" key="9">
    <source>
        <dbReference type="ARBA" id="ARBA00022840"/>
    </source>
</evidence>
<evidence type="ECO:0000256" key="3">
    <source>
        <dbReference type="ARBA" id="ARBA00021495"/>
    </source>
</evidence>
<keyword evidence="18" id="KW-1185">Reference proteome</keyword>
<dbReference type="PANTHER" id="PTHR43395:SF10">
    <property type="entry name" value="CHEMOTAXIS PROTEIN CHEA"/>
    <property type="match status" value="1"/>
</dbReference>
<dbReference type="Gene3D" id="1.20.120.160">
    <property type="entry name" value="HPT domain"/>
    <property type="match status" value="1"/>
</dbReference>
<dbReference type="Pfam" id="PF02518">
    <property type="entry name" value="HATPase_c"/>
    <property type="match status" value="1"/>
</dbReference>
<comment type="caution">
    <text evidence="17">The sequence shown here is derived from an EMBL/GenBank/DDBJ whole genome shotgun (WGS) entry which is preliminary data.</text>
</comment>
<feature type="modified residue" description="Phosphohistidine" evidence="12">
    <location>
        <position position="45"/>
    </location>
</feature>
<keyword evidence="10" id="KW-0902">Two-component regulatory system</keyword>
<dbReference type="InterPro" id="IPR008207">
    <property type="entry name" value="Sig_transdc_His_kin_Hpt_dom"/>
</dbReference>
<dbReference type="Pfam" id="PF01627">
    <property type="entry name" value="Hpt"/>
    <property type="match status" value="1"/>
</dbReference>
<evidence type="ECO:0000259" key="15">
    <source>
        <dbReference type="PROSITE" id="PS50851"/>
    </source>
</evidence>
<dbReference type="Gene3D" id="3.30.565.10">
    <property type="entry name" value="Histidine kinase-like ATPase, C-terminal domain"/>
    <property type="match status" value="1"/>
</dbReference>
<dbReference type="PATRIC" id="fig|1123501.6.peg.3956"/>
<keyword evidence="5 12" id="KW-0597">Phosphoprotein</keyword>
<dbReference type="Proteomes" id="UP000035100">
    <property type="component" value="Unassembled WGS sequence"/>
</dbReference>
<keyword evidence="6 17" id="KW-0808">Transferase</keyword>
<feature type="domain" description="Histidine kinase" evidence="14">
    <location>
        <begin position="346"/>
        <end position="555"/>
    </location>
</feature>
<dbReference type="SMART" id="SM01231">
    <property type="entry name" value="H-kinase_dim"/>
    <property type="match status" value="1"/>
</dbReference>
<organism evidence="17 18">
    <name type="scientific">Wenxinia marina DSM 24838</name>
    <dbReference type="NCBI Taxonomy" id="1123501"/>
    <lineage>
        <taxon>Bacteria</taxon>
        <taxon>Pseudomonadati</taxon>
        <taxon>Pseudomonadota</taxon>
        <taxon>Alphaproteobacteria</taxon>
        <taxon>Rhodobacterales</taxon>
        <taxon>Roseobacteraceae</taxon>
        <taxon>Wenxinia</taxon>
    </lineage>
</organism>
<dbReference type="PROSITE" id="PS50851">
    <property type="entry name" value="CHEW"/>
    <property type="match status" value="1"/>
</dbReference>
<feature type="compositionally biased region" description="Low complexity" evidence="13">
    <location>
        <begin position="294"/>
        <end position="305"/>
    </location>
</feature>
<evidence type="ECO:0000256" key="10">
    <source>
        <dbReference type="ARBA" id="ARBA00023012"/>
    </source>
</evidence>
<dbReference type="EMBL" id="AONG01000022">
    <property type="protein sequence ID" value="KIQ67406.1"/>
    <property type="molecule type" value="Genomic_DNA"/>
</dbReference>
<evidence type="ECO:0000259" key="16">
    <source>
        <dbReference type="PROSITE" id="PS50894"/>
    </source>
</evidence>
<dbReference type="GO" id="GO:0000155">
    <property type="term" value="F:phosphorelay sensor kinase activity"/>
    <property type="evidence" value="ECO:0007669"/>
    <property type="project" value="InterPro"/>
</dbReference>
<evidence type="ECO:0000256" key="5">
    <source>
        <dbReference type="ARBA" id="ARBA00022553"/>
    </source>
</evidence>
<dbReference type="SUPFAM" id="SSF47384">
    <property type="entry name" value="Homodimeric domain of signal transducing histidine kinase"/>
    <property type="match status" value="1"/>
</dbReference>
<dbReference type="Gene3D" id="1.10.287.560">
    <property type="entry name" value="Histidine kinase CheA-like, homodimeric domain"/>
    <property type="match status" value="1"/>
</dbReference>
<evidence type="ECO:0000256" key="12">
    <source>
        <dbReference type="PROSITE-ProRule" id="PRU00110"/>
    </source>
</evidence>
<dbReference type="SMART" id="SM00260">
    <property type="entry name" value="CheW"/>
    <property type="match status" value="1"/>
</dbReference>
<evidence type="ECO:0000256" key="4">
    <source>
        <dbReference type="ARBA" id="ARBA00022500"/>
    </source>
</evidence>
<name>A0A0D0P747_9RHOB</name>
<evidence type="ECO:0000256" key="6">
    <source>
        <dbReference type="ARBA" id="ARBA00022679"/>
    </source>
</evidence>
<keyword evidence="4" id="KW-0145">Chemotaxis</keyword>
<evidence type="ECO:0000313" key="17">
    <source>
        <dbReference type="EMBL" id="KIQ67406.1"/>
    </source>
</evidence>
<dbReference type="PROSITE" id="PS50894">
    <property type="entry name" value="HPT"/>
    <property type="match status" value="1"/>
</dbReference>
<dbReference type="SMART" id="SM00073">
    <property type="entry name" value="HPT"/>
    <property type="match status" value="1"/>
</dbReference>
<dbReference type="InterPro" id="IPR051315">
    <property type="entry name" value="Bact_Chemotaxis_CheA"/>
</dbReference>
<dbReference type="InterPro" id="IPR036890">
    <property type="entry name" value="HATPase_C_sf"/>
</dbReference>